<dbReference type="Proteomes" id="UP000185596">
    <property type="component" value="Unassembled WGS sequence"/>
</dbReference>
<dbReference type="InterPro" id="IPR001444">
    <property type="entry name" value="Flag_bb_rod_N"/>
</dbReference>
<dbReference type="STRING" id="1912961.BU204_00050"/>
<evidence type="ECO:0000256" key="2">
    <source>
        <dbReference type="ARBA" id="ARBA00009677"/>
    </source>
</evidence>
<comment type="function">
    <text evidence="5 6">Structural component of flagellum, the bacterial motility apparatus. Part of the rod structure of flagellar basal body.</text>
</comment>
<dbReference type="GO" id="GO:0071973">
    <property type="term" value="P:bacterial-type flagellum-dependent cell motility"/>
    <property type="evidence" value="ECO:0007669"/>
    <property type="project" value="InterPro"/>
</dbReference>
<evidence type="ECO:0000313" key="8">
    <source>
        <dbReference type="EMBL" id="OLF19637.1"/>
    </source>
</evidence>
<gene>
    <name evidence="8" type="ORF">BU204_00050</name>
</gene>
<protein>
    <recommendedName>
        <fullName evidence="3 6">Flagellar basal body rod protein FlgB</fullName>
    </recommendedName>
</protein>
<dbReference type="EMBL" id="MSIE01000001">
    <property type="protein sequence ID" value="OLF19637.1"/>
    <property type="molecule type" value="Genomic_DNA"/>
</dbReference>
<feature type="domain" description="Flagellar basal body rod protein N-terminal" evidence="7">
    <location>
        <begin position="12"/>
        <end position="37"/>
    </location>
</feature>
<dbReference type="InterPro" id="IPR019776">
    <property type="entry name" value="Flagellar_basal_body_rod_CS"/>
</dbReference>
<comment type="subcellular location">
    <subcellularLocation>
        <location evidence="1 6">Bacterial flagellum basal body</location>
    </subcellularLocation>
</comment>
<comment type="caution">
    <text evidence="8">The sequence shown here is derived from an EMBL/GenBank/DDBJ whole genome shotgun (WGS) entry which is preliminary data.</text>
</comment>
<evidence type="ECO:0000256" key="1">
    <source>
        <dbReference type="ARBA" id="ARBA00004117"/>
    </source>
</evidence>
<accession>A0A1Q8CZ50</accession>
<dbReference type="PROSITE" id="PS00588">
    <property type="entry name" value="FLAGELLA_BB_ROD"/>
    <property type="match status" value="1"/>
</dbReference>
<sequence length="117" mass="12724">MFDDVASAAVRTALNGLAMRQRVSANNLANIETPGFTAGRLDFENQLRDAVANGSEVESSVEFAETRSNLAPRQDGNNVNIDEETLSSMDTGLRFKLMLRAKDDQYGLISTVLKGGR</sequence>
<reference evidence="8 9" key="1">
    <citation type="submission" date="2016-12" db="EMBL/GenBank/DDBJ databases">
        <title>The draft genome sequence of Actinophytocola sp. 11-183.</title>
        <authorList>
            <person name="Wang W."/>
            <person name="Yuan L."/>
        </authorList>
    </citation>
    <scope>NUCLEOTIDE SEQUENCE [LARGE SCALE GENOMIC DNA]</scope>
    <source>
        <strain evidence="8 9">11-183</strain>
    </source>
</reference>
<dbReference type="AlphaFoldDB" id="A0A1Q8CZ50"/>
<evidence type="ECO:0000313" key="9">
    <source>
        <dbReference type="Proteomes" id="UP000185596"/>
    </source>
</evidence>
<comment type="similarity">
    <text evidence="2 6">Belongs to the flagella basal body rod proteins family.</text>
</comment>
<evidence type="ECO:0000256" key="3">
    <source>
        <dbReference type="ARBA" id="ARBA00014376"/>
    </source>
</evidence>
<evidence type="ECO:0000256" key="6">
    <source>
        <dbReference type="PIRNR" id="PIRNR002889"/>
    </source>
</evidence>
<keyword evidence="8" id="KW-0966">Cell projection</keyword>
<evidence type="ECO:0000256" key="4">
    <source>
        <dbReference type="ARBA" id="ARBA00023143"/>
    </source>
</evidence>
<name>A0A1Q8CZ50_9PSEU</name>
<evidence type="ECO:0000259" key="7">
    <source>
        <dbReference type="Pfam" id="PF00460"/>
    </source>
</evidence>
<dbReference type="Pfam" id="PF00460">
    <property type="entry name" value="Flg_bb_rod"/>
    <property type="match status" value="1"/>
</dbReference>
<comment type="subunit">
    <text evidence="6">The basal body constitutes a major portion of the flagellar organelle and consists of a number of rings mounted on a central rod.</text>
</comment>
<keyword evidence="9" id="KW-1185">Reference proteome</keyword>
<evidence type="ECO:0000256" key="5">
    <source>
        <dbReference type="ARBA" id="ARBA00024934"/>
    </source>
</evidence>
<dbReference type="InterPro" id="IPR006300">
    <property type="entry name" value="FlgB"/>
</dbReference>
<dbReference type="OrthoDB" id="9788334at2"/>
<keyword evidence="4 6" id="KW-0975">Bacterial flagellum</keyword>
<dbReference type="GO" id="GO:0030694">
    <property type="term" value="C:bacterial-type flagellum basal body, rod"/>
    <property type="evidence" value="ECO:0007669"/>
    <property type="project" value="InterPro"/>
</dbReference>
<keyword evidence="8" id="KW-0282">Flagellum</keyword>
<proteinExistence type="inferred from homology"/>
<organism evidence="8 9">
    <name type="scientific">Actinophytocola xanthii</name>
    <dbReference type="NCBI Taxonomy" id="1912961"/>
    <lineage>
        <taxon>Bacteria</taxon>
        <taxon>Bacillati</taxon>
        <taxon>Actinomycetota</taxon>
        <taxon>Actinomycetes</taxon>
        <taxon>Pseudonocardiales</taxon>
        <taxon>Pseudonocardiaceae</taxon>
    </lineage>
</organism>
<dbReference type="PIRSF" id="PIRSF002889">
    <property type="entry name" value="Rod_FlgB"/>
    <property type="match status" value="1"/>
</dbReference>
<keyword evidence="8" id="KW-0969">Cilium</keyword>